<evidence type="ECO:0000313" key="1">
    <source>
        <dbReference type="EMBL" id="KRZ42337.1"/>
    </source>
</evidence>
<evidence type="ECO:0000313" key="2">
    <source>
        <dbReference type="Proteomes" id="UP000054826"/>
    </source>
</evidence>
<dbReference type="Proteomes" id="UP000054826">
    <property type="component" value="Unassembled WGS sequence"/>
</dbReference>
<name>A0A0V1K523_TRIPS</name>
<accession>A0A0V1K523</accession>
<proteinExistence type="predicted"/>
<gene>
    <name evidence="1" type="ORF">T4C_8711</name>
</gene>
<dbReference type="EMBL" id="JYDV01000015">
    <property type="protein sequence ID" value="KRZ42337.1"/>
    <property type="molecule type" value="Genomic_DNA"/>
</dbReference>
<feature type="non-terminal residue" evidence="1">
    <location>
        <position position="68"/>
    </location>
</feature>
<dbReference type="AlphaFoldDB" id="A0A0V1K523"/>
<reference evidence="1 2" key="1">
    <citation type="submission" date="2015-01" db="EMBL/GenBank/DDBJ databases">
        <title>Evolution of Trichinella species and genotypes.</title>
        <authorList>
            <person name="Korhonen P.K."/>
            <person name="Edoardo P."/>
            <person name="Giuseppe L.R."/>
            <person name="Gasser R.B."/>
        </authorList>
    </citation>
    <scope>NUCLEOTIDE SEQUENCE [LARGE SCALE GENOMIC DNA]</scope>
    <source>
        <strain evidence="1">ISS176</strain>
    </source>
</reference>
<feature type="non-terminal residue" evidence="1">
    <location>
        <position position="1"/>
    </location>
</feature>
<comment type="caution">
    <text evidence="1">The sequence shown here is derived from an EMBL/GenBank/DDBJ whole genome shotgun (WGS) entry which is preliminary data.</text>
</comment>
<protein>
    <submittedName>
        <fullName evidence="1">Uncharacterized protein</fullName>
    </submittedName>
</protein>
<sequence length="68" mass="7887">LRRVLTKSIFCYGDSSQAVYILTEFFIDHRFCRQGEFNSAFYLFILYYGIGQNLSSASKRSNPLKTGF</sequence>
<organism evidence="1 2">
    <name type="scientific">Trichinella pseudospiralis</name>
    <name type="common">Parasitic roundworm</name>
    <dbReference type="NCBI Taxonomy" id="6337"/>
    <lineage>
        <taxon>Eukaryota</taxon>
        <taxon>Metazoa</taxon>
        <taxon>Ecdysozoa</taxon>
        <taxon>Nematoda</taxon>
        <taxon>Enoplea</taxon>
        <taxon>Dorylaimia</taxon>
        <taxon>Trichinellida</taxon>
        <taxon>Trichinellidae</taxon>
        <taxon>Trichinella</taxon>
    </lineage>
</organism>